<sequence length="188" mass="21018">MIIDDVMTDKITLHGLGFVQVQLQGNQRLHVWHPELPRRACFEHSAIHDHRFNFTSRVIVGTQFNHEFELVCHDAGEFMLYLHEGARTAGGGRPWTPDGRADLVHVGTIGIPAGNDYNTQAYAYHRTEPGGDGRVATIMAKRDEYPAGAHSTCRVGVEPDTDFDRFQWSPAQLWEVVSDVLLGQKVAA</sequence>
<protein>
    <submittedName>
        <fullName evidence="1">Uncharacterized protein</fullName>
    </submittedName>
</protein>
<organism evidence="1 2">
    <name type="scientific">Pseudomonas fluorescens</name>
    <dbReference type="NCBI Taxonomy" id="294"/>
    <lineage>
        <taxon>Bacteria</taxon>
        <taxon>Pseudomonadati</taxon>
        <taxon>Pseudomonadota</taxon>
        <taxon>Gammaproteobacteria</taxon>
        <taxon>Pseudomonadales</taxon>
        <taxon>Pseudomonadaceae</taxon>
        <taxon>Pseudomonas</taxon>
    </lineage>
</organism>
<reference evidence="1 2" key="1">
    <citation type="submission" date="2016-10" db="EMBL/GenBank/DDBJ databases">
        <title>Comparative genome analysis of multiple Pseudomonas spp. focuses on biocontrol and plant growth promoting traits.</title>
        <authorList>
            <person name="Tao X.-Y."/>
            <person name="Taylor C.G."/>
        </authorList>
    </citation>
    <scope>NUCLEOTIDE SEQUENCE [LARGE SCALE GENOMIC DNA]</scope>
    <source>
        <strain evidence="1 2">28B5</strain>
    </source>
</reference>
<dbReference type="RefSeq" id="WP_123448684.1">
    <property type="nucleotide sequence ID" value="NZ_MOBX01000003.1"/>
</dbReference>
<evidence type="ECO:0000313" key="1">
    <source>
        <dbReference type="EMBL" id="RON85034.1"/>
    </source>
</evidence>
<accession>A0A423MKD1</accession>
<dbReference type="Proteomes" id="UP000285378">
    <property type="component" value="Unassembled WGS sequence"/>
</dbReference>
<dbReference type="EMBL" id="MOBX01000003">
    <property type="protein sequence ID" value="RON85034.1"/>
    <property type="molecule type" value="Genomic_DNA"/>
</dbReference>
<gene>
    <name evidence="1" type="ORF">BK670_03810</name>
</gene>
<proteinExistence type="predicted"/>
<name>A0A423MKD1_PSEFL</name>
<dbReference type="AlphaFoldDB" id="A0A423MKD1"/>
<comment type="caution">
    <text evidence="1">The sequence shown here is derived from an EMBL/GenBank/DDBJ whole genome shotgun (WGS) entry which is preliminary data.</text>
</comment>
<dbReference type="OrthoDB" id="9157199at2"/>
<evidence type="ECO:0000313" key="2">
    <source>
        <dbReference type="Proteomes" id="UP000285378"/>
    </source>
</evidence>